<proteinExistence type="predicted"/>
<feature type="compositionally biased region" description="Low complexity" evidence="2">
    <location>
        <begin position="739"/>
        <end position="758"/>
    </location>
</feature>
<dbReference type="InterPro" id="IPR015943">
    <property type="entry name" value="WD40/YVTN_repeat-like_dom_sf"/>
</dbReference>
<organism evidence="3 4">
    <name type="scientific">Marchantia polymorpha subsp. ruderalis</name>
    <dbReference type="NCBI Taxonomy" id="1480154"/>
    <lineage>
        <taxon>Eukaryota</taxon>
        <taxon>Viridiplantae</taxon>
        <taxon>Streptophyta</taxon>
        <taxon>Embryophyta</taxon>
        <taxon>Marchantiophyta</taxon>
        <taxon>Marchantiopsida</taxon>
        <taxon>Marchantiidae</taxon>
        <taxon>Marchantiales</taxon>
        <taxon>Marchantiaceae</taxon>
        <taxon>Marchantia</taxon>
    </lineage>
</organism>
<dbReference type="SUPFAM" id="SSF50978">
    <property type="entry name" value="WD40 repeat-like"/>
    <property type="match status" value="1"/>
</dbReference>
<name>A0A176WQJ8_MARPO</name>
<reference evidence="3" key="1">
    <citation type="submission" date="2016-03" db="EMBL/GenBank/DDBJ databases">
        <title>Mechanisms controlling the formation of the plant cell surface in tip-growing cells are functionally conserved among land plants.</title>
        <authorList>
            <person name="Honkanen S."/>
            <person name="Jones V.A."/>
            <person name="Morieri G."/>
            <person name="Champion C."/>
            <person name="Hetherington A.J."/>
            <person name="Kelly S."/>
            <person name="Saint-Marcoux D."/>
            <person name="Proust H."/>
            <person name="Prescott H."/>
            <person name="Dolan L."/>
        </authorList>
    </citation>
    <scope>NUCLEOTIDE SEQUENCE [LARGE SCALE GENOMIC DNA]</scope>
    <source>
        <tissue evidence="3">Whole gametophyte</tissue>
    </source>
</reference>
<feature type="compositionally biased region" description="Low complexity" evidence="2">
    <location>
        <begin position="611"/>
        <end position="624"/>
    </location>
</feature>
<feature type="region of interest" description="Disordered" evidence="2">
    <location>
        <begin position="868"/>
        <end position="887"/>
    </location>
</feature>
<keyword evidence="1" id="KW-0853">WD repeat</keyword>
<dbReference type="SMART" id="SM00320">
    <property type="entry name" value="WD40"/>
    <property type="match status" value="1"/>
</dbReference>
<feature type="compositionally biased region" description="Polar residues" evidence="2">
    <location>
        <begin position="870"/>
        <end position="883"/>
    </location>
</feature>
<feature type="region of interest" description="Disordered" evidence="2">
    <location>
        <begin position="537"/>
        <end position="570"/>
    </location>
</feature>
<evidence type="ECO:0000313" key="3">
    <source>
        <dbReference type="EMBL" id="OAE35379.1"/>
    </source>
</evidence>
<feature type="compositionally biased region" description="Polar residues" evidence="2">
    <location>
        <begin position="551"/>
        <end position="563"/>
    </location>
</feature>
<keyword evidence="4" id="KW-1185">Reference proteome</keyword>
<evidence type="ECO:0000256" key="1">
    <source>
        <dbReference type="PROSITE-ProRule" id="PRU00221"/>
    </source>
</evidence>
<feature type="region of interest" description="Disordered" evidence="2">
    <location>
        <begin position="603"/>
        <end position="637"/>
    </location>
</feature>
<dbReference type="PROSITE" id="PS50082">
    <property type="entry name" value="WD_REPEATS_2"/>
    <property type="match status" value="1"/>
</dbReference>
<protein>
    <submittedName>
        <fullName evidence="3">Uncharacterized protein</fullName>
    </submittedName>
</protein>
<evidence type="ECO:0000313" key="4">
    <source>
        <dbReference type="Proteomes" id="UP000077202"/>
    </source>
</evidence>
<dbReference type="PROSITE" id="PS50294">
    <property type="entry name" value="WD_REPEATS_REGION"/>
    <property type="match status" value="1"/>
</dbReference>
<dbReference type="Gene3D" id="2.130.10.10">
    <property type="entry name" value="YVTN repeat-like/Quinoprotein amine dehydrogenase"/>
    <property type="match status" value="1"/>
</dbReference>
<evidence type="ECO:0000256" key="2">
    <source>
        <dbReference type="SAM" id="MobiDB-lite"/>
    </source>
</evidence>
<accession>A0A176WQJ8</accession>
<feature type="region of interest" description="Disordered" evidence="2">
    <location>
        <begin position="711"/>
        <end position="769"/>
    </location>
</feature>
<feature type="region of interest" description="Disordered" evidence="2">
    <location>
        <begin position="1062"/>
        <end position="1084"/>
    </location>
</feature>
<dbReference type="EMBL" id="LVLJ01000173">
    <property type="protein sequence ID" value="OAE35379.1"/>
    <property type="molecule type" value="Genomic_DNA"/>
</dbReference>
<feature type="compositionally biased region" description="Polar residues" evidence="2">
    <location>
        <begin position="934"/>
        <end position="955"/>
    </location>
</feature>
<feature type="region of interest" description="Disordered" evidence="2">
    <location>
        <begin position="816"/>
        <end position="860"/>
    </location>
</feature>
<feature type="region of interest" description="Disordered" evidence="2">
    <location>
        <begin position="922"/>
        <end position="955"/>
    </location>
</feature>
<feature type="compositionally biased region" description="Acidic residues" evidence="2">
    <location>
        <begin position="832"/>
        <end position="858"/>
    </location>
</feature>
<feature type="repeat" description="WD" evidence="1">
    <location>
        <begin position="190"/>
        <end position="231"/>
    </location>
</feature>
<dbReference type="AlphaFoldDB" id="A0A176WQJ8"/>
<dbReference type="InterPro" id="IPR036322">
    <property type="entry name" value="WD40_repeat_dom_sf"/>
</dbReference>
<dbReference type="Proteomes" id="UP000077202">
    <property type="component" value="Unassembled WGS sequence"/>
</dbReference>
<sequence length="1261" mass="140046">MKPQLVLMRILRRPTSPTIRSSCPTSPRSAGVAAAAEGGGVATPDPVHHTGTAQWDVNHPFHLAVLESQGILQTYMLETSDGGAKAFLYPCVAFQLHLSFGVNAQESGNKCGDTSRRDWDEEFSNGLKAIKQPWGSFEFIPKRPGEIIFVQAESSRILFAQLPGGSPRGLIYSEGAATQIDQDRTKVYCVGRHSSTILSIAVRSDGLALASAARDGCLRVWRLSDGTMIAQTMFARWRQPRNPGIGRVSPLRRQNDEIDCAYPALRVVSFFGKSWDVAMGCPSGEARTWALEPDEGSPLTIKRIADSATLISGKSPISSIALHVPDINFPLQQQQDEGEGPESLSPRQAVTLHERVAVGTANGKLQVWTRHKVLGDWAPTWSTTVSTEGASIVCLSFRADGGLLAAAASFLAKQLTEEETEALLLASPPKKLKRVCERLYLYETFSWACVGSFNFSSQIGSCLFYRPPFKAEDRKDPTSCVSREKLSSCRVLLVSTASGPQTHILPEHGLFGYKDDHVRYRRQQSFSRKESKTVRWADLKRDRAGAHKSCPSEQSPTFGSSTSSERDQLRPVTARDLLWTPNSPMGRSEARRNAAALKLRCRPPPIRSRSHSPANAAASAAGGCMHSGGGGVRRQPVRDPFRDPSLLSLPAECVGLPMEVVMRYRAGLRQWPPQVKSRKCVCCSKHARSKELPIPYPMGQVVIQKLKNVAAKQTPPARPAATRKKPTTPQARRLAVDKSTALASLATPSPTSSRPLTPQSNRRKTFLRVSPRAVYSRRFDHRPRREHAVVSKCGTELYDEDEDDCASLVQQQVQAHPCETTTPEEPSIGEKEEVDDDEEEEEEEAEQQQQQLEEEEELREAAAERGLGNLTGSCGASHRTVQQQKHRPLVIGGKHYYTTAKFQHFKAGKENFHDVEQLSIDAPGQQQQQQQQQSNAATQYSTTGKDSPVQSQPQQVFTDRNCPQLVGGANLPDKQIIGGNELEDFLVRSRSPLAVVGPAVREMAKERKLVQPEPFSTTKLMARLHEIEQETFSVDAALEVAKRRGIELNKEDEMELRKALEEENQHDTVAPKVPEPEAPAARPTSVRYTQLKKINDPRVEHPGPFLAPRKVRKQVDPKWEDMRIIKPTLSDLFDMKERCAQVCSPAPADIDHSVMYAGTERDVEDSEIWAQREATCRHAWSSQALYDSYLYRPDQRDPQCACNARVHVRRYPSLRIMSSPKLISEDAAVGEFPSPPWLLSHIRSSRNAWCGFNLKRACRIS</sequence>
<comment type="caution">
    <text evidence="3">The sequence shown here is derived from an EMBL/GenBank/DDBJ whole genome shotgun (WGS) entry which is preliminary data.</text>
</comment>
<dbReference type="InterPro" id="IPR001680">
    <property type="entry name" value="WD40_rpt"/>
</dbReference>
<gene>
    <name evidence="3" type="ORF">AXG93_464s1120</name>
</gene>